<name>K1TN15_9ZZZZ</name>
<organism evidence="1">
    <name type="scientific">human gut metagenome</name>
    <dbReference type="NCBI Taxonomy" id="408170"/>
    <lineage>
        <taxon>unclassified sequences</taxon>
        <taxon>metagenomes</taxon>
        <taxon>organismal metagenomes</taxon>
    </lineage>
</organism>
<accession>K1TN15</accession>
<dbReference type="SUPFAM" id="SSF56935">
    <property type="entry name" value="Porins"/>
    <property type="match status" value="1"/>
</dbReference>
<comment type="caution">
    <text evidence="1">The sequence shown here is derived from an EMBL/GenBank/DDBJ whole genome shotgun (WGS) entry which is preliminary data.</text>
</comment>
<evidence type="ECO:0000313" key="1">
    <source>
        <dbReference type="EMBL" id="EKC67700.1"/>
    </source>
</evidence>
<dbReference type="EMBL" id="AJWY01006130">
    <property type="protein sequence ID" value="EKC67700.1"/>
    <property type="molecule type" value="Genomic_DNA"/>
</dbReference>
<dbReference type="AlphaFoldDB" id="K1TN15"/>
<protein>
    <submittedName>
        <fullName evidence="1">RagA protein</fullName>
    </submittedName>
</protein>
<proteinExistence type="predicted"/>
<sequence length="230" mass="25938">LTDLWEPGLEFVYMGNGLQAYSVGDPFPTWTMQEWRGVDPETGLDTWTTADGGITSNFNQAALVNLGTSLYAPYTGGFGVTAAWKGLSLTADFSWVHGNYALNNTMYFVANADMGLSSQFNQCDLAWDYWQQEGDQARYPRLDQAINFDSRMLEKASFLRLKYIQLAYTLPSHIMEKTKFIKGLKVWVGGRNLWTVTGYNGLDPEAAEKGVDVDTYPNTREFTFGLEFKF</sequence>
<reference evidence="1" key="1">
    <citation type="journal article" date="2013" name="Environ. Microbiol.">
        <title>Microbiota from the distal guts of lean and obese adolescents exhibit partial functional redundancy besides clear differences in community structure.</title>
        <authorList>
            <person name="Ferrer M."/>
            <person name="Ruiz A."/>
            <person name="Lanza F."/>
            <person name="Haange S.B."/>
            <person name="Oberbach A."/>
            <person name="Till H."/>
            <person name="Bargiela R."/>
            <person name="Campoy C."/>
            <person name="Segura M.T."/>
            <person name="Richter M."/>
            <person name="von Bergen M."/>
            <person name="Seifert J."/>
            <person name="Suarez A."/>
        </authorList>
    </citation>
    <scope>NUCLEOTIDE SEQUENCE</scope>
</reference>
<feature type="non-terminal residue" evidence="1">
    <location>
        <position position="1"/>
    </location>
</feature>
<gene>
    <name evidence="1" type="ORF">LEA_09170</name>
</gene>